<dbReference type="Pfam" id="PF00202">
    <property type="entry name" value="Aminotran_3"/>
    <property type="match status" value="2"/>
</dbReference>
<comment type="caution">
    <text evidence="5">The sequence shown here is derived from an EMBL/GenBank/DDBJ whole genome shotgun (WGS) entry which is preliminary data.</text>
</comment>
<dbReference type="Proteomes" id="UP000019462">
    <property type="component" value="Unassembled WGS sequence"/>
</dbReference>
<dbReference type="InterPro" id="IPR049704">
    <property type="entry name" value="Aminotrans_3_PPA_site"/>
</dbReference>
<dbReference type="CDD" id="cd03109">
    <property type="entry name" value="DTBS"/>
    <property type="match status" value="1"/>
</dbReference>
<dbReference type="GO" id="GO:0004141">
    <property type="term" value="F:dethiobiotin synthase activity"/>
    <property type="evidence" value="ECO:0007669"/>
    <property type="project" value="TreeGrafter"/>
</dbReference>
<evidence type="ECO:0000313" key="5">
    <source>
        <dbReference type="EMBL" id="ETS62151.1"/>
    </source>
</evidence>
<dbReference type="OrthoDB" id="425114at2759"/>
<gene>
    <name evidence="5" type="ORF">PaG_03717</name>
</gene>
<dbReference type="PANTHER" id="PTHR42684">
    <property type="entry name" value="ADENOSYLMETHIONINE-8-AMINO-7-OXONONANOATE AMINOTRANSFERASE"/>
    <property type="match status" value="1"/>
</dbReference>
<feature type="region of interest" description="Disordered" evidence="4">
    <location>
        <begin position="62"/>
        <end position="84"/>
    </location>
</feature>
<dbReference type="GO" id="GO:0009102">
    <property type="term" value="P:biotin biosynthetic process"/>
    <property type="evidence" value="ECO:0007669"/>
    <property type="project" value="TreeGrafter"/>
</dbReference>
<dbReference type="SUPFAM" id="SSF52540">
    <property type="entry name" value="P-loop containing nucleoside triphosphate hydrolases"/>
    <property type="match status" value="1"/>
</dbReference>
<name>W3VN09_MOEAP</name>
<feature type="region of interest" description="Disordered" evidence="4">
    <location>
        <begin position="421"/>
        <end position="466"/>
    </location>
</feature>
<accession>W3VN09</accession>
<evidence type="ECO:0000256" key="4">
    <source>
        <dbReference type="SAM" id="MobiDB-lite"/>
    </source>
</evidence>
<dbReference type="InterPro" id="IPR015421">
    <property type="entry name" value="PyrdxlP-dep_Trfase_major"/>
</dbReference>
<keyword evidence="6" id="KW-1185">Reference proteome</keyword>
<evidence type="ECO:0000313" key="6">
    <source>
        <dbReference type="Proteomes" id="UP000019462"/>
    </source>
</evidence>
<dbReference type="GO" id="GO:0004015">
    <property type="term" value="F:adenosylmethionine-8-amino-7-oxononanoate transaminase activity"/>
    <property type="evidence" value="ECO:0007669"/>
    <property type="project" value="TreeGrafter"/>
</dbReference>
<feature type="compositionally biased region" description="Basic and acidic residues" evidence="4">
    <location>
        <begin position="426"/>
        <end position="442"/>
    </location>
</feature>
<dbReference type="GO" id="GO:0005739">
    <property type="term" value="C:mitochondrion"/>
    <property type="evidence" value="ECO:0007669"/>
    <property type="project" value="UniProtKB-SubCell"/>
</dbReference>
<evidence type="ECO:0000256" key="2">
    <source>
        <dbReference type="ARBA" id="ARBA00022576"/>
    </source>
</evidence>
<comment type="subcellular location">
    <subcellularLocation>
        <location evidence="1">Mitochondrion</location>
    </subcellularLocation>
</comment>
<dbReference type="InterPro" id="IPR027417">
    <property type="entry name" value="P-loop_NTPase"/>
</dbReference>
<dbReference type="InterPro" id="IPR005814">
    <property type="entry name" value="Aminotrans_3"/>
</dbReference>
<dbReference type="EMBL" id="AWNI01000012">
    <property type="protein sequence ID" value="ETS62151.1"/>
    <property type="molecule type" value="Genomic_DNA"/>
</dbReference>
<evidence type="ECO:0000256" key="1">
    <source>
        <dbReference type="ARBA" id="ARBA00004173"/>
    </source>
</evidence>
<dbReference type="GO" id="GO:0030170">
    <property type="term" value="F:pyridoxal phosphate binding"/>
    <property type="evidence" value="ECO:0007669"/>
    <property type="project" value="InterPro"/>
</dbReference>
<dbReference type="InterPro" id="IPR015424">
    <property type="entry name" value="PyrdxlP-dep_Trfase"/>
</dbReference>
<dbReference type="HOGENOM" id="CLU_245415_0_0_1"/>
<dbReference type="Gene3D" id="3.40.50.300">
    <property type="entry name" value="P-loop containing nucleotide triphosphate hydrolases"/>
    <property type="match status" value="1"/>
</dbReference>
<dbReference type="Pfam" id="PF13500">
    <property type="entry name" value="AAA_26"/>
    <property type="match status" value="1"/>
</dbReference>
<feature type="compositionally biased region" description="Basic and acidic residues" evidence="4">
    <location>
        <begin position="64"/>
        <end position="75"/>
    </location>
</feature>
<keyword evidence="2" id="KW-0032">Aminotransferase</keyword>
<dbReference type="PROSITE" id="PS00600">
    <property type="entry name" value="AA_TRANSFER_CLASS_3"/>
    <property type="match status" value="1"/>
</dbReference>
<proteinExistence type="predicted"/>
<feature type="region of interest" description="Disordered" evidence="4">
    <location>
        <begin position="305"/>
        <end position="346"/>
    </location>
</feature>
<organism evidence="5 6">
    <name type="scientific">Moesziomyces aphidis</name>
    <name type="common">Pseudozyma aphidis</name>
    <dbReference type="NCBI Taxonomy" id="84754"/>
    <lineage>
        <taxon>Eukaryota</taxon>
        <taxon>Fungi</taxon>
        <taxon>Dikarya</taxon>
        <taxon>Basidiomycota</taxon>
        <taxon>Ustilaginomycotina</taxon>
        <taxon>Ustilaginomycetes</taxon>
        <taxon>Ustilaginales</taxon>
        <taxon>Ustilaginaceae</taxon>
        <taxon>Moesziomyces</taxon>
    </lineage>
</organism>
<evidence type="ECO:0000256" key="3">
    <source>
        <dbReference type="ARBA" id="ARBA00022679"/>
    </source>
</evidence>
<feature type="compositionally biased region" description="Basic residues" evidence="4">
    <location>
        <begin position="380"/>
        <end position="390"/>
    </location>
</feature>
<protein>
    <recommendedName>
        <fullName evidence="7">Adenosylmethionine-8-amino-7-oxononanoate aminotransferase</fullName>
    </recommendedName>
</protein>
<sequence length="1573" mass="168964">MPSFADIYASCLYAAGEGLPLWNPSPLRLGDVGYVRDGSFIVLYNAVDGPAALSDAADISLARQTDRSASRERPRAGSNASDWMDLDESSHVAGAVAASSRRSSLATSSIGSSLASVPMSRSAASDSLLSAAMKQTSPTFAHRKLRSDTPPEGPYPPMPLAVDQEVPKLFDMGPRMSSNYRCLGIDVGATVPGTPASVKIGFESSGGDGAILIPRDPTERTRLKYLGVLKAYIKAHHKWIYDTYGRIEAIGIDDLALIYGQDRTSDWAVAVSRDTARGARVEFEIFGGISSGFWGNWSHALSACQRGPHRPKGSRNKAAAAAEPDGRKAQHIHAPVVRKRSSEEPKIGTGVGFGEGIFNASFSFSPFAKKDEADEAPVRGRSRSPPRRAHSITWSEVHAPPDQTISIRRITACTSLGGFLPARPRAAAEPRDPDVDRRRDMEGAPLSSTYGSAQDDGDGETSSDEQWRDDPLEALHAWIHKHGGARVKVSIASDDDCLWVLTLLGTEHAVAMGLRKAVCVAADRYASVVVDEGGFATITVKPFAIPSAGAATIRVRSRPGATDVGDEKENVGAQPALRALPRGAASKLRVLQPSSRFDPMLPCRSMRAFGAAPSPLVQPVGPFFGAPAALSISPNFSAQAGQEEPASVCWGSATCSSKLTLLLDHQPHHHLLLEATRKQKVGMAHLYPHLRLHQVFGANTDVGKTIFTTALCLASSALPLGSSSAGPEDVFAASAQGLGERVHYLKPVSTGALTDADDAHVSRYVPRAEYKTLYRFSEPVSPHLAVELERRAKLAERETGQEPAPPSDEDFVRDVGNWIHAAAAAQHEGAVAYVETAGGVHSPGPSGLSQSHLLRPLRIPTVLVGSAELGGISTTRSAFESLLVAGYDVEAVLLFPSPRYGNVEYLRKFFAEEHNIPVFGLGGPNDSNTYGPPPTRNIDSAADRAAMARFYQGLVAGRTSESAEESADGVYGVVRHLRERHAARIRELGSMAQRTRDTCWWPFTQHQLTRTNAEVNVIDSAYGDFFSMLDQRPATNSSGGGGLLQPVFDGSATHAAGRYGHVLFPNGTHEPALQLAEQLTGKNTAEASLQTNPGYGWADRVFFSDDGSTGMEVALKMALQASIARYAVRASSDKAAEKAKSGQQAGYRGGRPKQEWEVLGLKGSYHGDTIGAMDACEPSVYSEAVHWYRGRGFWFDPPTVEQRSAGSVTISLQVADKDLAERMRTYHLPNELKGAQGNVFERTYSSMQEVYDVEARLKANDPLVQFYTDSIRDTLRRLTKEEGRKFGALVLEPLVMGAGGMVFVDPLFQRVLIDTCRASQDLFSLTDPPLSSSTNVAAEGWQGIPVIFDEVFAGLYRLGACTTASVLGTTPDISVLAKILTGGMVPMSVTLASSAIFDVFNRSDSKVDALLHGHSYTAHPIGCAVAIETLRAIEALKQSSDWKKAQAQWQAGDKGVWSFWSKDSVEQLAALEGVDHAVAMGCVLKVAIKDSQGGYTSTAAVDVLKKLRYGKSASQGHPSVPTQQPEDEETLPYNVHARPLGNVIYLMSSLNTPPSVLRTSERVLHNALRSATS</sequence>
<keyword evidence="3" id="KW-0808">Transferase</keyword>
<evidence type="ECO:0008006" key="7">
    <source>
        <dbReference type="Google" id="ProtNLM"/>
    </source>
</evidence>
<feature type="region of interest" description="Disordered" evidence="4">
    <location>
        <begin position="370"/>
        <end position="397"/>
    </location>
</feature>
<reference evidence="5 6" key="1">
    <citation type="journal article" date="2014" name="Genome Announc.">
        <title>Genome sequence of the basidiomycetous fungus Pseudozyma aphidis DSM70725, an efficient producer of biosurfactant mannosylerythritol lipids.</title>
        <authorList>
            <person name="Lorenz S."/>
            <person name="Guenther M."/>
            <person name="Grumaz C."/>
            <person name="Rupp S."/>
            <person name="Zibek S."/>
            <person name="Sohn K."/>
        </authorList>
    </citation>
    <scope>NUCLEOTIDE SEQUENCE [LARGE SCALE GENOMIC DNA]</scope>
    <source>
        <strain evidence="6">ATCC 32657 / CBS 517.83 / DSM 70725 / JCM 10318 / NBRC 10182 / NRRL Y-7954 / St-0401</strain>
    </source>
</reference>
<dbReference type="PANTHER" id="PTHR42684:SF3">
    <property type="entry name" value="ADENOSYLMETHIONINE-8-AMINO-7-OXONONANOATE AMINOTRANSFERASE"/>
    <property type="match status" value="1"/>
</dbReference>
<dbReference type="SUPFAM" id="SSF53383">
    <property type="entry name" value="PLP-dependent transferases"/>
    <property type="match status" value="1"/>
</dbReference>
<dbReference type="Gene3D" id="3.40.640.10">
    <property type="entry name" value="Type I PLP-dependent aspartate aminotransferase-like (Major domain)"/>
    <property type="match status" value="1"/>
</dbReference>